<comment type="pathway">
    <text evidence="10 11">Cell wall biogenesis; peptidoglycan biosynthesis.</text>
</comment>
<evidence type="ECO:0000256" key="10">
    <source>
        <dbReference type="HAMAP-Rule" id="MF_02019"/>
    </source>
</evidence>
<dbReference type="InterPro" id="IPR000713">
    <property type="entry name" value="Mur_ligase_N"/>
</dbReference>
<evidence type="ECO:0000256" key="1">
    <source>
        <dbReference type="ARBA" id="ARBA00022490"/>
    </source>
</evidence>
<keyword evidence="9 10" id="KW-0961">Cell wall biogenesis/degradation</keyword>
<keyword evidence="7 10" id="KW-0573">Peptidoglycan synthesis</keyword>
<name>A0A6L5GR67_9FIRM</name>
<proteinExistence type="inferred from homology"/>
<evidence type="ECO:0000256" key="8">
    <source>
        <dbReference type="ARBA" id="ARBA00023306"/>
    </source>
</evidence>
<dbReference type="GO" id="GO:0047480">
    <property type="term" value="F:UDP-N-acetylmuramoyl-tripeptide-D-alanyl-D-alanine ligase activity"/>
    <property type="evidence" value="ECO:0007669"/>
    <property type="project" value="UniProtKB-UniRule"/>
</dbReference>
<evidence type="ECO:0000259" key="14">
    <source>
        <dbReference type="Pfam" id="PF08245"/>
    </source>
</evidence>
<dbReference type="GO" id="GO:0071555">
    <property type="term" value="P:cell wall organization"/>
    <property type="evidence" value="ECO:0007669"/>
    <property type="project" value="UniProtKB-KW"/>
</dbReference>
<dbReference type="Pfam" id="PF02875">
    <property type="entry name" value="Mur_ligase_C"/>
    <property type="match status" value="1"/>
</dbReference>
<evidence type="ECO:0000256" key="5">
    <source>
        <dbReference type="ARBA" id="ARBA00022840"/>
    </source>
</evidence>
<evidence type="ECO:0000256" key="11">
    <source>
        <dbReference type="RuleBase" id="RU004136"/>
    </source>
</evidence>
<dbReference type="Gene3D" id="3.40.1190.10">
    <property type="entry name" value="Mur-like, catalytic domain"/>
    <property type="match status" value="1"/>
</dbReference>
<dbReference type="SUPFAM" id="SSF63418">
    <property type="entry name" value="MurE/MurF N-terminal domain"/>
    <property type="match status" value="1"/>
</dbReference>
<keyword evidence="5 10" id="KW-0067">ATP-binding</keyword>
<dbReference type="InterPro" id="IPR036615">
    <property type="entry name" value="Mur_ligase_C_dom_sf"/>
</dbReference>
<comment type="similarity">
    <text evidence="10">Belongs to the MurCDEF family. MurF subfamily.</text>
</comment>
<dbReference type="PANTHER" id="PTHR43024:SF1">
    <property type="entry name" value="UDP-N-ACETYLMURAMOYL-TRIPEPTIDE--D-ALANYL-D-ALANINE LIGASE"/>
    <property type="match status" value="1"/>
</dbReference>
<evidence type="ECO:0000259" key="12">
    <source>
        <dbReference type="Pfam" id="PF01225"/>
    </source>
</evidence>
<keyword evidence="2 10" id="KW-0436">Ligase</keyword>
<dbReference type="GO" id="GO:0005737">
    <property type="term" value="C:cytoplasm"/>
    <property type="evidence" value="ECO:0007669"/>
    <property type="project" value="UniProtKB-SubCell"/>
</dbReference>
<keyword evidence="3 10" id="KW-0132">Cell division</keyword>
<gene>
    <name evidence="10" type="primary">murF</name>
    <name evidence="15" type="ORF">FRC53_04185</name>
</gene>
<dbReference type="InterPro" id="IPR004101">
    <property type="entry name" value="Mur_ligase_C"/>
</dbReference>
<dbReference type="Gene3D" id="3.40.1390.10">
    <property type="entry name" value="MurE/MurF, N-terminal domain"/>
    <property type="match status" value="1"/>
</dbReference>
<dbReference type="InterPro" id="IPR036565">
    <property type="entry name" value="Mur-like_cat_sf"/>
</dbReference>
<evidence type="ECO:0000256" key="2">
    <source>
        <dbReference type="ARBA" id="ARBA00022598"/>
    </source>
</evidence>
<dbReference type="HAMAP" id="MF_02019">
    <property type="entry name" value="MurF"/>
    <property type="match status" value="1"/>
</dbReference>
<comment type="caution">
    <text evidence="15">The sequence shown here is derived from an EMBL/GenBank/DDBJ whole genome shotgun (WGS) entry which is preliminary data.</text>
</comment>
<evidence type="ECO:0000256" key="4">
    <source>
        <dbReference type="ARBA" id="ARBA00022741"/>
    </source>
</evidence>
<evidence type="ECO:0000256" key="6">
    <source>
        <dbReference type="ARBA" id="ARBA00022960"/>
    </source>
</evidence>
<keyword evidence="1 10" id="KW-0963">Cytoplasm</keyword>
<dbReference type="InterPro" id="IPR051046">
    <property type="entry name" value="MurCDEF_CellWall_CoF430Synth"/>
</dbReference>
<evidence type="ECO:0000256" key="9">
    <source>
        <dbReference type="ARBA" id="ARBA00023316"/>
    </source>
</evidence>
<dbReference type="EMBL" id="VOGB01000004">
    <property type="protein sequence ID" value="MQM72618.1"/>
    <property type="molecule type" value="Genomic_DNA"/>
</dbReference>
<dbReference type="InterPro" id="IPR005863">
    <property type="entry name" value="UDP-N-AcMur_synth"/>
</dbReference>
<accession>A0A6L5GR67</accession>
<feature type="binding site" evidence="10">
    <location>
        <begin position="116"/>
        <end position="122"/>
    </location>
    <ligand>
        <name>ATP</name>
        <dbReference type="ChEBI" id="CHEBI:30616"/>
    </ligand>
</feature>
<dbReference type="InterPro" id="IPR035911">
    <property type="entry name" value="MurE/MurF_N"/>
</dbReference>
<dbReference type="Pfam" id="PF01225">
    <property type="entry name" value="Mur_ligase"/>
    <property type="match status" value="1"/>
</dbReference>
<feature type="domain" description="Mur ligase central" evidence="14">
    <location>
        <begin position="114"/>
        <end position="295"/>
    </location>
</feature>
<dbReference type="SUPFAM" id="SSF53244">
    <property type="entry name" value="MurD-like peptide ligases, peptide-binding domain"/>
    <property type="match status" value="1"/>
</dbReference>
<evidence type="ECO:0000256" key="3">
    <source>
        <dbReference type="ARBA" id="ARBA00022618"/>
    </source>
</evidence>
<keyword evidence="6 10" id="KW-0133">Cell shape</keyword>
<comment type="catalytic activity">
    <reaction evidence="10 11">
        <text>D-alanyl-D-alanine + UDP-N-acetyl-alpha-D-muramoyl-L-alanyl-gamma-D-glutamyl-meso-2,6-diaminopimelate + ATP = UDP-N-acetyl-alpha-D-muramoyl-L-alanyl-gamma-D-glutamyl-meso-2,6-diaminopimeloyl-D-alanyl-D-alanine + ADP + phosphate + H(+)</text>
        <dbReference type="Rhea" id="RHEA:28374"/>
        <dbReference type="ChEBI" id="CHEBI:15378"/>
        <dbReference type="ChEBI" id="CHEBI:30616"/>
        <dbReference type="ChEBI" id="CHEBI:43474"/>
        <dbReference type="ChEBI" id="CHEBI:57822"/>
        <dbReference type="ChEBI" id="CHEBI:61386"/>
        <dbReference type="ChEBI" id="CHEBI:83905"/>
        <dbReference type="ChEBI" id="CHEBI:456216"/>
        <dbReference type="EC" id="6.3.2.10"/>
    </reaction>
</comment>
<dbReference type="Pfam" id="PF08245">
    <property type="entry name" value="Mur_ligase_M"/>
    <property type="match status" value="1"/>
</dbReference>
<comment type="function">
    <text evidence="10 11">Involved in cell wall formation. Catalyzes the final step in the synthesis of UDP-N-acetylmuramoyl-pentapeptide, the precursor of murein.</text>
</comment>
<dbReference type="AlphaFoldDB" id="A0A6L5GR67"/>
<comment type="subcellular location">
    <subcellularLocation>
        <location evidence="10 11">Cytoplasm</location>
    </subcellularLocation>
</comment>
<dbReference type="GO" id="GO:0008360">
    <property type="term" value="P:regulation of cell shape"/>
    <property type="evidence" value="ECO:0007669"/>
    <property type="project" value="UniProtKB-KW"/>
</dbReference>
<dbReference type="SUPFAM" id="SSF53623">
    <property type="entry name" value="MurD-like peptide ligases, catalytic domain"/>
    <property type="match status" value="1"/>
</dbReference>
<dbReference type="GO" id="GO:0051301">
    <property type="term" value="P:cell division"/>
    <property type="evidence" value="ECO:0007669"/>
    <property type="project" value="UniProtKB-KW"/>
</dbReference>
<protein>
    <recommendedName>
        <fullName evidence="10 11">UDP-N-acetylmuramoyl-tripeptide--D-alanyl-D-alanine ligase</fullName>
        <ecNumber evidence="10 11">6.3.2.10</ecNumber>
    </recommendedName>
    <alternativeName>
        <fullName evidence="10">D-alanyl-D-alanine-adding enzyme</fullName>
    </alternativeName>
</protein>
<dbReference type="Gene3D" id="3.90.190.20">
    <property type="entry name" value="Mur ligase, C-terminal domain"/>
    <property type="match status" value="1"/>
</dbReference>
<keyword evidence="4 10" id="KW-0547">Nucleotide-binding</keyword>
<evidence type="ECO:0000256" key="7">
    <source>
        <dbReference type="ARBA" id="ARBA00022984"/>
    </source>
</evidence>
<dbReference type="GO" id="GO:0005524">
    <property type="term" value="F:ATP binding"/>
    <property type="evidence" value="ECO:0007669"/>
    <property type="project" value="UniProtKB-UniRule"/>
</dbReference>
<sequence>MGFKPWTAEEAAQIVGGKITEGDGTQPITGVVIDSRIVKAGDLYVPIIGENNDGHRFIKAACAAGASAYLCDTDHQDQISVAGAVKIVVASTMEALRQLAAANRARYDIPVVAVTGSAGKTTTKDLIASVLGVKKHVMKTQGNFNNEIGVPLTLFQLTPEHEAAVVEMGMNHLKEIHRSIFEVKPHIGVITNIGSAHLENLGSKDNTLKAKKEILETMGPDDIALVNGDDPYLRKVVSDPYRVMRIGIHQADVDFLAENISQDAAGSTFTVRGSQYHFRYPGEHNIYNCLMAIGVGLIYHYTPEEIQAGMDAFVPSGNRMKREEIAGLHVIDDSYNANPESVKAALNTISAQADGRVVAVLGDMLEIGKDSAAKHREVGAYAAKKAAVVIAVGPLSENTAQGAENNGAEVYRAENADAAAEILKAVAKPRDTVLLKASHSMNIGSVADRLKSN</sequence>
<dbReference type="UniPathway" id="UPA00219"/>
<dbReference type="InterPro" id="IPR013221">
    <property type="entry name" value="Mur_ligase_cen"/>
</dbReference>
<keyword evidence="8 10" id="KW-0131">Cell cycle</keyword>
<organism evidence="15 16">
    <name type="scientific">Candidatus Pseudoramibacter fermentans</name>
    <dbReference type="NCBI Taxonomy" id="2594427"/>
    <lineage>
        <taxon>Bacteria</taxon>
        <taxon>Bacillati</taxon>
        <taxon>Bacillota</taxon>
        <taxon>Clostridia</taxon>
        <taxon>Eubacteriales</taxon>
        <taxon>Eubacteriaceae</taxon>
        <taxon>Pseudoramibacter</taxon>
    </lineage>
</organism>
<reference evidence="15" key="1">
    <citation type="journal article" date="2020" name="Appl. Environ. Microbiol.">
        <title>Medium-Chain Fatty Acid Synthesis by 'Candidatus Weimeria bifida' gen. nov., sp. nov., and 'Candidatus Pseudoramibacter fermentans' sp. nov.</title>
        <authorList>
            <person name="Scarborough M.J."/>
            <person name="Myers K.S."/>
            <person name="Donohue T.J."/>
            <person name="Noguera D.R."/>
        </authorList>
    </citation>
    <scope>NUCLEOTIDE SEQUENCE</scope>
    <source>
        <strain evidence="15">EUB1.1</strain>
    </source>
</reference>
<dbReference type="EC" id="6.3.2.10" evidence="10 11"/>
<evidence type="ECO:0000313" key="15">
    <source>
        <dbReference type="EMBL" id="MQM72618.1"/>
    </source>
</evidence>
<feature type="domain" description="Mur ligase C-terminal" evidence="13">
    <location>
        <begin position="319"/>
        <end position="438"/>
    </location>
</feature>
<dbReference type="NCBIfam" id="TIGR01143">
    <property type="entry name" value="murF"/>
    <property type="match status" value="1"/>
</dbReference>
<dbReference type="PANTHER" id="PTHR43024">
    <property type="entry name" value="UDP-N-ACETYLMURAMOYL-TRIPEPTIDE--D-ALANYL-D-ALANINE LIGASE"/>
    <property type="match status" value="1"/>
</dbReference>
<feature type="domain" description="Mur ligase N-terminal catalytic" evidence="12">
    <location>
        <begin position="28"/>
        <end position="103"/>
    </location>
</feature>
<evidence type="ECO:0000259" key="13">
    <source>
        <dbReference type="Pfam" id="PF02875"/>
    </source>
</evidence>
<dbReference type="Proteomes" id="UP000473648">
    <property type="component" value="Unassembled WGS sequence"/>
</dbReference>
<keyword evidence="16" id="KW-1185">Reference proteome</keyword>
<dbReference type="GO" id="GO:0009252">
    <property type="term" value="P:peptidoglycan biosynthetic process"/>
    <property type="evidence" value="ECO:0007669"/>
    <property type="project" value="UniProtKB-UniRule"/>
</dbReference>
<evidence type="ECO:0000313" key="16">
    <source>
        <dbReference type="Proteomes" id="UP000473648"/>
    </source>
</evidence>